<dbReference type="EMBL" id="CAWUFR010000168">
    <property type="protein sequence ID" value="CAK6970927.1"/>
    <property type="molecule type" value="Genomic_DNA"/>
</dbReference>
<feature type="compositionally biased region" description="Polar residues" evidence="1">
    <location>
        <begin position="65"/>
        <end position="74"/>
    </location>
</feature>
<feature type="compositionally biased region" description="Basic and acidic residues" evidence="1">
    <location>
        <begin position="1"/>
        <end position="24"/>
    </location>
</feature>
<dbReference type="Proteomes" id="UP001314229">
    <property type="component" value="Unassembled WGS sequence"/>
</dbReference>
<reference evidence="2 3" key="1">
    <citation type="submission" date="2024-01" db="EMBL/GenBank/DDBJ databases">
        <authorList>
            <person name="Alioto T."/>
            <person name="Alioto T."/>
            <person name="Gomez Garrido J."/>
        </authorList>
    </citation>
    <scope>NUCLEOTIDE SEQUENCE [LARGE SCALE GENOMIC DNA]</scope>
</reference>
<proteinExistence type="predicted"/>
<accession>A0AAV1PG24</accession>
<dbReference type="AlphaFoldDB" id="A0AAV1PG24"/>
<evidence type="ECO:0000313" key="2">
    <source>
        <dbReference type="EMBL" id="CAK6970927.1"/>
    </source>
</evidence>
<name>A0AAV1PG24_SCOSC</name>
<feature type="region of interest" description="Disordered" evidence="1">
    <location>
        <begin position="1"/>
        <end position="74"/>
    </location>
</feature>
<protein>
    <submittedName>
        <fullName evidence="2">Inosine triphosphate pyrophosphatase isoform X2</fullName>
    </submittedName>
</protein>
<feature type="compositionally biased region" description="Low complexity" evidence="1">
    <location>
        <begin position="25"/>
        <end position="36"/>
    </location>
</feature>
<gene>
    <name evidence="2" type="ORF">FSCOSCO3_A003838</name>
</gene>
<keyword evidence="3" id="KW-1185">Reference proteome</keyword>
<comment type="caution">
    <text evidence="2">The sequence shown here is derived from an EMBL/GenBank/DDBJ whole genome shotgun (WGS) entry which is preliminary data.</text>
</comment>
<organism evidence="2 3">
    <name type="scientific">Scomber scombrus</name>
    <name type="common">Atlantic mackerel</name>
    <name type="synonym">Scomber vernalis</name>
    <dbReference type="NCBI Taxonomy" id="13677"/>
    <lineage>
        <taxon>Eukaryota</taxon>
        <taxon>Metazoa</taxon>
        <taxon>Chordata</taxon>
        <taxon>Craniata</taxon>
        <taxon>Vertebrata</taxon>
        <taxon>Euteleostomi</taxon>
        <taxon>Actinopterygii</taxon>
        <taxon>Neopterygii</taxon>
        <taxon>Teleostei</taxon>
        <taxon>Neoteleostei</taxon>
        <taxon>Acanthomorphata</taxon>
        <taxon>Pelagiaria</taxon>
        <taxon>Scombriformes</taxon>
        <taxon>Scombridae</taxon>
        <taxon>Scomber</taxon>
    </lineage>
</organism>
<evidence type="ECO:0000256" key="1">
    <source>
        <dbReference type="SAM" id="MobiDB-lite"/>
    </source>
</evidence>
<evidence type="ECO:0000313" key="3">
    <source>
        <dbReference type="Proteomes" id="UP001314229"/>
    </source>
</evidence>
<sequence length="74" mass="8377">MERYEQHSRMKNKRVEEKKKKDAVDVLLDLSSVPDAGPAPPAEDEQQCGNKPCKKKRLQDYKGSVMTSGRKTVS</sequence>